<reference evidence="1" key="2">
    <citation type="journal article" date="2015" name="Data Brief">
        <title>Shoot transcriptome of the giant reed, Arundo donax.</title>
        <authorList>
            <person name="Barrero R.A."/>
            <person name="Guerrero F.D."/>
            <person name="Moolhuijzen P."/>
            <person name="Goolsby J.A."/>
            <person name="Tidwell J."/>
            <person name="Bellgard S.E."/>
            <person name="Bellgard M.I."/>
        </authorList>
    </citation>
    <scope>NUCLEOTIDE SEQUENCE</scope>
    <source>
        <tissue evidence="1">Shoot tissue taken approximately 20 cm above the soil surface</tissue>
    </source>
</reference>
<dbReference type="AlphaFoldDB" id="A0A0A9U6C2"/>
<sequence>MLYNSVVGVGHCMKAPRLLGVAKCSSRKPHCGSGPASLYSSADTVLDHLKNNLEWSVFIFSTTIGSLESWCLSCVILIFSVQISVGLVRFLVGRYSRQSQYMFWTMTRSPKCTLTTDFYCSIFMKLNKIVIL</sequence>
<accession>A0A0A9U6C2</accession>
<organism evidence="1">
    <name type="scientific">Arundo donax</name>
    <name type="common">Giant reed</name>
    <name type="synonym">Donax arundinaceus</name>
    <dbReference type="NCBI Taxonomy" id="35708"/>
    <lineage>
        <taxon>Eukaryota</taxon>
        <taxon>Viridiplantae</taxon>
        <taxon>Streptophyta</taxon>
        <taxon>Embryophyta</taxon>
        <taxon>Tracheophyta</taxon>
        <taxon>Spermatophyta</taxon>
        <taxon>Magnoliopsida</taxon>
        <taxon>Liliopsida</taxon>
        <taxon>Poales</taxon>
        <taxon>Poaceae</taxon>
        <taxon>PACMAD clade</taxon>
        <taxon>Arundinoideae</taxon>
        <taxon>Arundineae</taxon>
        <taxon>Arundo</taxon>
    </lineage>
</organism>
<proteinExistence type="predicted"/>
<protein>
    <submittedName>
        <fullName evidence="1">Uncharacterized protein</fullName>
    </submittedName>
</protein>
<name>A0A0A9U6C2_ARUDO</name>
<evidence type="ECO:0000313" key="1">
    <source>
        <dbReference type="EMBL" id="JAD17378.1"/>
    </source>
</evidence>
<dbReference type="EMBL" id="GBRH01280517">
    <property type="protein sequence ID" value="JAD17378.1"/>
    <property type="molecule type" value="Transcribed_RNA"/>
</dbReference>
<reference evidence="1" key="1">
    <citation type="submission" date="2014-09" db="EMBL/GenBank/DDBJ databases">
        <authorList>
            <person name="Magalhaes I.L.F."/>
            <person name="Oliveira U."/>
            <person name="Santos F.R."/>
            <person name="Vidigal T.H.D.A."/>
            <person name="Brescovit A.D."/>
            <person name="Santos A.J."/>
        </authorList>
    </citation>
    <scope>NUCLEOTIDE SEQUENCE</scope>
    <source>
        <tissue evidence="1">Shoot tissue taken approximately 20 cm above the soil surface</tissue>
    </source>
</reference>